<dbReference type="Proteomes" id="UP000504608">
    <property type="component" value="Unplaced"/>
</dbReference>
<dbReference type="KEGG" id="cmax:111491859"/>
<keyword evidence="2" id="KW-1185">Reference proteome</keyword>
<proteinExistence type="predicted"/>
<organism evidence="2 3">
    <name type="scientific">Cucurbita maxima</name>
    <name type="common">Pumpkin</name>
    <name type="synonym">Winter squash</name>
    <dbReference type="NCBI Taxonomy" id="3661"/>
    <lineage>
        <taxon>Eukaryota</taxon>
        <taxon>Viridiplantae</taxon>
        <taxon>Streptophyta</taxon>
        <taxon>Embryophyta</taxon>
        <taxon>Tracheophyta</taxon>
        <taxon>Spermatophyta</taxon>
        <taxon>Magnoliopsida</taxon>
        <taxon>eudicotyledons</taxon>
        <taxon>Gunneridae</taxon>
        <taxon>Pentapetalae</taxon>
        <taxon>rosids</taxon>
        <taxon>fabids</taxon>
        <taxon>Cucurbitales</taxon>
        <taxon>Cucurbitaceae</taxon>
        <taxon>Cucurbiteae</taxon>
        <taxon>Cucurbita</taxon>
    </lineage>
</organism>
<dbReference type="RefSeq" id="XP_022996691.1">
    <property type="nucleotide sequence ID" value="XM_023140923.1"/>
</dbReference>
<dbReference type="GeneID" id="111491859"/>
<reference evidence="3" key="1">
    <citation type="submission" date="2025-08" db="UniProtKB">
        <authorList>
            <consortium name="RefSeq"/>
        </authorList>
    </citation>
    <scope>IDENTIFICATION</scope>
    <source>
        <tissue evidence="3">Young leaves</tissue>
    </source>
</reference>
<gene>
    <name evidence="3" type="primary">LOC111491859</name>
</gene>
<protein>
    <submittedName>
        <fullName evidence="3">Uncharacterized protein LOC111491859</fullName>
    </submittedName>
</protein>
<evidence type="ECO:0000313" key="3">
    <source>
        <dbReference type="RefSeq" id="XP_022996691.1"/>
    </source>
</evidence>
<feature type="signal peptide" evidence="1">
    <location>
        <begin position="1"/>
        <end position="29"/>
    </location>
</feature>
<evidence type="ECO:0000256" key="1">
    <source>
        <dbReference type="SAM" id="SignalP"/>
    </source>
</evidence>
<evidence type="ECO:0000313" key="2">
    <source>
        <dbReference type="Proteomes" id="UP000504608"/>
    </source>
</evidence>
<sequence length="110" mass="12705">MASSSNPSFLLHLLLVQRCLFHWIPGVHAALSPCFHRLQDEMFDQSFESILSEKLLISAIRIYMRQPRLQVGEIELSAMTDLILVKKLFHSVSNLHNTYQEVTIRKLNKA</sequence>
<accession>A0A6J1K5H9</accession>
<dbReference type="AlphaFoldDB" id="A0A6J1K5H9"/>
<keyword evidence="1" id="KW-0732">Signal</keyword>
<feature type="chain" id="PRO_5026955794" evidence="1">
    <location>
        <begin position="30"/>
        <end position="110"/>
    </location>
</feature>
<name>A0A6J1K5H9_CUCMA</name>